<evidence type="ECO:0000313" key="3">
    <source>
        <dbReference type="Proteomes" id="UP001057375"/>
    </source>
</evidence>
<accession>A0ABQ5L1Z2</accession>
<dbReference type="Proteomes" id="UP001057375">
    <property type="component" value="Unassembled WGS sequence"/>
</dbReference>
<gene>
    <name evidence="2" type="ORF">ADUPG1_003767</name>
</gene>
<name>A0ABQ5L1Z2_9EUKA</name>
<keyword evidence="3" id="KW-1185">Reference proteome</keyword>
<evidence type="ECO:0000313" key="2">
    <source>
        <dbReference type="EMBL" id="GKT37829.1"/>
    </source>
</evidence>
<dbReference type="EMBL" id="BQXS01005293">
    <property type="protein sequence ID" value="GKT37829.1"/>
    <property type="molecule type" value="Genomic_DNA"/>
</dbReference>
<protein>
    <submittedName>
        <fullName evidence="2">Uncharacterized protein</fullName>
    </submittedName>
</protein>
<feature type="region of interest" description="Disordered" evidence="1">
    <location>
        <begin position="125"/>
        <end position="145"/>
    </location>
</feature>
<proteinExistence type="predicted"/>
<sequence length="175" mass="20213">REKAKKAIDALFASQTTQNLYDRLIALKMTKFLDLDDFLRYSKEFKTIRGRSPSLGTQDRINEIFIGNFRCERLRQCVTAELSDEAPLSEVIATTTRQIARLKASELEYRVMRAQRSHKELPVDRTVRGEKKKCPGDRSLREGEKTPKIRQICSFHKTSGSPLQQVLPESYLHKV</sequence>
<comment type="caution">
    <text evidence="2">The sequence shown here is derived from an EMBL/GenBank/DDBJ whole genome shotgun (WGS) entry which is preliminary data.</text>
</comment>
<organism evidence="2 3">
    <name type="scientific">Aduncisulcus paluster</name>
    <dbReference type="NCBI Taxonomy" id="2918883"/>
    <lineage>
        <taxon>Eukaryota</taxon>
        <taxon>Metamonada</taxon>
        <taxon>Carpediemonas-like organisms</taxon>
        <taxon>Aduncisulcus</taxon>
    </lineage>
</organism>
<feature type="non-terminal residue" evidence="2">
    <location>
        <position position="1"/>
    </location>
</feature>
<evidence type="ECO:0000256" key="1">
    <source>
        <dbReference type="SAM" id="MobiDB-lite"/>
    </source>
</evidence>
<reference evidence="2" key="1">
    <citation type="submission" date="2022-03" db="EMBL/GenBank/DDBJ databases">
        <title>Draft genome sequence of Aduncisulcus paluster, a free-living microaerophilic Fornicata.</title>
        <authorList>
            <person name="Yuyama I."/>
            <person name="Kume K."/>
            <person name="Tamura T."/>
            <person name="Inagaki Y."/>
            <person name="Hashimoto T."/>
        </authorList>
    </citation>
    <scope>NUCLEOTIDE SEQUENCE</scope>
    <source>
        <strain evidence="2">NY0171</strain>
    </source>
</reference>